<evidence type="ECO:0000256" key="1">
    <source>
        <dbReference type="ARBA" id="ARBA00022723"/>
    </source>
</evidence>
<keyword evidence="2 4" id="KW-0863">Zinc-finger</keyword>
<dbReference type="PANTHER" id="PTHR45931:SF3">
    <property type="entry name" value="RING ZINC FINGER-CONTAINING PROTEIN"/>
    <property type="match status" value="1"/>
</dbReference>
<dbReference type="InterPro" id="IPR013083">
    <property type="entry name" value="Znf_RING/FYVE/PHD"/>
</dbReference>
<dbReference type="GO" id="GO:0061630">
    <property type="term" value="F:ubiquitin protein ligase activity"/>
    <property type="evidence" value="ECO:0007669"/>
    <property type="project" value="TreeGrafter"/>
</dbReference>
<dbReference type="GO" id="GO:0006511">
    <property type="term" value="P:ubiquitin-dependent protein catabolic process"/>
    <property type="evidence" value="ECO:0007669"/>
    <property type="project" value="TreeGrafter"/>
</dbReference>
<dbReference type="SMART" id="SM00184">
    <property type="entry name" value="RING"/>
    <property type="match status" value="1"/>
</dbReference>
<dbReference type="SUPFAM" id="SSF57850">
    <property type="entry name" value="RING/U-box"/>
    <property type="match status" value="1"/>
</dbReference>
<dbReference type="InterPro" id="IPR051834">
    <property type="entry name" value="RING_finger_E3_ligase"/>
</dbReference>
<evidence type="ECO:0000256" key="4">
    <source>
        <dbReference type="PROSITE-ProRule" id="PRU00175"/>
    </source>
</evidence>
<feature type="compositionally biased region" description="Polar residues" evidence="5">
    <location>
        <begin position="37"/>
        <end position="46"/>
    </location>
</feature>
<evidence type="ECO:0000313" key="7">
    <source>
        <dbReference type="EMBL" id="TFJ83803.1"/>
    </source>
</evidence>
<dbReference type="Gene3D" id="3.30.40.10">
    <property type="entry name" value="Zinc/RING finger domain, C3HC4 (zinc finger)"/>
    <property type="match status" value="1"/>
</dbReference>
<keyword evidence="3" id="KW-0862">Zinc</keyword>
<dbReference type="Proteomes" id="UP000355283">
    <property type="component" value="Unassembled WGS sequence"/>
</dbReference>
<feature type="region of interest" description="Disordered" evidence="5">
    <location>
        <begin position="1"/>
        <end position="134"/>
    </location>
</feature>
<feature type="domain" description="RING-type" evidence="6">
    <location>
        <begin position="274"/>
        <end position="315"/>
    </location>
</feature>
<dbReference type="OrthoDB" id="272091at2759"/>
<dbReference type="Pfam" id="PF13639">
    <property type="entry name" value="zf-RING_2"/>
    <property type="match status" value="1"/>
</dbReference>
<dbReference type="PROSITE" id="PS50089">
    <property type="entry name" value="ZF_RING_2"/>
    <property type="match status" value="1"/>
</dbReference>
<evidence type="ECO:0000256" key="3">
    <source>
        <dbReference type="ARBA" id="ARBA00022833"/>
    </source>
</evidence>
<feature type="compositionally biased region" description="Basic residues" evidence="5">
    <location>
        <begin position="1"/>
        <end position="10"/>
    </location>
</feature>
<reference evidence="7 8" key="1">
    <citation type="submission" date="2019-01" db="EMBL/GenBank/DDBJ databases">
        <title>Nuclear Genome Assembly of the Microalgal Biofuel strain Nannochloropsis salina CCMP1776.</title>
        <authorList>
            <person name="Hovde B."/>
        </authorList>
    </citation>
    <scope>NUCLEOTIDE SEQUENCE [LARGE SCALE GENOMIC DNA]</scope>
    <source>
        <strain evidence="7 8">CCMP1776</strain>
    </source>
</reference>
<keyword evidence="1" id="KW-0479">Metal-binding</keyword>
<evidence type="ECO:0000256" key="2">
    <source>
        <dbReference type="ARBA" id="ARBA00022771"/>
    </source>
</evidence>
<dbReference type="InterPro" id="IPR001841">
    <property type="entry name" value="Znf_RING"/>
</dbReference>
<dbReference type="AlphaFoldDB" id="A0A4D9D1B2"/>
<organism evidence="7 8">
    <name type="scientific">Nannochloropsis salina CCMP1776</name>
    <dbReference type="NCBI Taxonomy" id="1027361"/>
    <lineage>
        <taxon>Eukaryota</taxon>
        <taxon>Sar</taxon>
        <taxon>Stramenopiles</taxon>
        <taxon>Ochrophyta</taxon>
        <taxon>Eustigmatophyceae</taxon>
        <taxon>Eustigmatales</taxon>
        <taxon>Monodopsidaceae</taxon>
        <taxon>Microchloropsis</taxon>
        <taxon>Microchloropsis salina</taxon>
    </lineage>
</organism>
<dbReference type="GO" id="GO:0005634">
    <property type="term" value="C:nucleus"/>
    <property type="evidence" value="ECO:0007669"/>
    <property type="project" value="TreeGrafter"/>
</dbReference>
<feature type="compositionally biased region" description="Acidic residues" evidence="5">
    <location>
        <begin position="85"/>
        <end position="100"/>
    </location>
</feature>
<proteinExistence type="predicted"/>
<evidence type="ECO:0000313" key="8">
    <source>
        <dbReference type="Proteomes" id="UP000355283"/>
    </source>
</evidence>
<sequence length="322" mass="34627">MHQRGNKRQRGQGVPRLRAPSNNAGRSPGGATAILEANQSYASDESGNGEYIEESTVTASASYTMSNEGRSTRDANYVDLTQERDEPEEEGREEEDEEEVQVLGVRPGPRRSGRATDSMLRGLFPPPPIRHRSAGMTMRGRGLGGLVAARDAAVAFPPELAPLFSHANNLIRLILSQRHGGPVIHRGATEAQISRLPVHFVPRQARSKKRKASDVSTAREKCGATSAAGADVNGILCHTGPGGAAARVGLGSDAHARDRPAGRETEEEEEGGTCTICLEKYKGGEKLCTLPCAHVYHFKCCKKWLRTNSVCCICRASIDSTS</sequence>
<dbReference type="EMBL" id="SDOX01000021">
    <property type="protein sequence ID" value="TFJ83803.1"/>
    <property type="molecule type" value="Genomic_DNA"/>
</dbReference>
<keyword evidence="8" id="KW-1185">Reference proteome</keyword>
<feature type="compositionally biased region" description="Polar residues" evidence="5">
    <location>
        <begin position="55"/>
        <end position="69"/>
    </location>
</feature>
<comment type="caution">
    <text evidence="7">The sequence shown here is derived from an EMBL/GenBank/DDBJ whole genome shotgun (WGS) entry which is preliminary data.</text>
</comment>
<accession>A0A4D9D1B2</accession>
<dbReference type="PANTHER" id="PTHR45931">
    <property type="entry name" value="SI:CH211-59O9.10"/>
    <property type="match status" value="1"/>
</dbReference>
<name>A0A4D9D1B2_9STRA</name>
<dbReference type="GO" id="GO:0008270">
    <property type="term" value="F:zinc ion binding"/>
    <property type="evidence" value="ECO:0007669"/>
    <property type="project" value="UniProtKB-KW"/>
</dbReference>
<evidence type="ECO:0000259" key="6">
    <source>
        <dbReference type="PROSITE" id="PS50089"/>
    </source>
</evidence>
<evidence type="ECO:0000256" key="5">
    <source>
        <dbReference type="SAM" id="MobiDB-lite"/>
    </source>
</evidence>
<gene>
    <name evidence="7" type="ORF">NSK_004905</name>
</gene>
<protein>
    <recommendedName>
        <fullName evidence="6">RING-type domain-containing protein</fullName>
    </recommendedName>
</protein>